<dbReference type="AlphaFoldDB" id="A0A3M7QN28"/>
<comment type="caution">
    <text evidence="1">The sequence shown here is derived from an EMBL/GenBank/DDBJ whole genome shotgun (WGS) entry which is preliminary data.</text>
</comment>
<dbReference type="Proteomes" id="UP000276133">
    <property type="component" value="Unassembled WGS sequence"/>
</dbReference>
<accession>A0A3M7QN28</accession>
<gene>
    <name evidence="1" type="ORF">BpHYR1_030392</name>
</gene>
<organism evidence="1 2">
    <name type="scientific">Brachionus plicatilis</name>
    <name type="common">Marine rotifer</name>
    <name type="synonym">Brachionus muelleri</name>
    <dbReference type="NCBI Taxonomy" id="10195"/>
    <lineage>
        <taxon>Eukaryota</taxon>
        <taxon>Metazoa</taxon>
        <taxon>Spiralia</taxon>
        <taxon>Gnathifera</taxon>
        <taxon>Rotifera</taxon>
        <taxon>Eurotatoria</taxon>
        <taxon>Monogononta</taxon>
        <taxon>Pseudotrocha</taxon>
        <taxon>Ploima</taxon>
        <taxon>Brachionidae</taxon>
        <taxon>Brachionus</taxon>
    </lineage>
</organism>
<evidence type="ECO:0000313" key="2">
    <source>
        <dbReference type="Proteomes" id="UP000276133"/>
    </source>
</evidence>
<dbReference type="EMBL" id="REGN01005594">
    <property type="protein sequence ID" value="RNA12837.1"/>
    <property type="molecule type" value="Genomic_DNA"/>
</dbReference>
<proteinExistence type="predicted"/>
<evidence type="ECO:0000313" key="1">
    <source>
        <dbReference type="EMBL" id="RNA12837.1"/>
    </source>
</evidence>
<keyword evidence="2" id="KW-1185">Reference proteome</keyword>
<name>A0A3M7QN28_BRAPC</name>
<sequence length="59" mass="7195">MIFPQDKSAMIDHSLFQSRKFKHKKMKNNNKHPQIRKKNVTIFELYNELAQKSLIFKKF</sequence>
<reference evidence="1 2" key="1">
    <citation type="journal article" date="2018" name="Sci. Rep.">
        <title>Genomic signatures of local adaptation to the degree of environmental predictability in rotifers.</title>
        <authorList>
            <person name="Franch-Gras L."/>
            <person name="Hahn C."/>
            <person name="Garcia-Roger E.M."/>
            <person name="Carmona M.J."/>
            <person name="Serra M."/>
            <person name="Gomez A."/>
        </authorList>
    </citation>
    <scope>NUCLEOTIDE SEQUENCE [LARGE SCALE GENOMIC DNA]</scope>
    <source>
        <strain evidence="1">HYR1</strain>
    </source>
</reference>
<protein>
    <submittedName>
        <fullName evidence="1">Uncharacterized protein</fullName>
    </submittedName>
</protein>